<dbReference type="AlphaFoldDB" id="A0A5J5G5D7"/>
<dbReference type="Pfam" id="PF06983">
    <property type="entry name" value="3-dmu-9_3-mt"/>
    <property type="match status" value="2"/>
</dbReference>
<dbReference type="SUPFAM" id="SSF54593">
    <property type="entry name" value="Glyoxalase/Bleomycin resistance protein/Dihydroxybiphenyl dioxygenase"/>
    <property type="match status" value="2"/>
</dbReference>
<dbReference type="InterPro" id="IPR029068">
    <property type="entry name" value="Glyas_Bleomycin-R_OHBP_Dase"/>
</dbReference>
<feature type="domain" description="PhnB-like" evidence="1">
    <location>
        <begin position="145"/>
        <end position="264"/>
    </location>
</feature>
<name>A0A5J5G5D7_9BACL</name>
<dbReference type="CDD" id="cd06588">
    <property type="entry name" value="PhnB_like"/>
    <property type="match status" value="2"/>
</dbReference>
<organism evidence="2 3">
    <name type="scientific">Paenibacillus spiritus</name>
    <dbReference type="NCBI Taxonomy" id="2496557"/>
    <lineage>
        <taxon>Bacteria</taxon>
        <taxon>Bacillati</taxon>
        <taxon>Bacillota</taxon>
        <taxon>Bacilli</taxon>
        <taxon>Bacillales</taxon>
        <taxon>Paenibacillaceae</taxon>
        <taxon>Paenibacillus</taxon>
    </lineage>
</organism>
<dbReference type="EMBL" id="VYKK01000017">
    <property type="protein sequence ID" value="KAA9002389.1"/>
    <property type="molecule type" value="Genomic_DNA"/>
</dbReference>
<keyword evidence="3" id="KW-1185">Reference proteome</keyword>
<dbReference type="RefSeq" id="WP_150458734.1">
    <property type="nucleotide sequence ID" value="NZ_VYKK01000017.1"/>
</dbReference>
<comment type="caution">
    <text evidence="2">The sequence shown here is derived from an EMBL/GenBank/DDBJ whole genome shotgun (WGS) entry which is preliminary data.</text>
</comment>
<evidence type="ECO:0000313" key="3">
    <source>
        <dbReference type="Proteomes" id="UP000367750"/>
    </source>
</evidence>
<reference evidence="2 3" key="1">
    <citation type="submission" date="2019-09" db="EMBL/GenBank/DDBJ databases">
        <title>Bacillus ochoae sp. nov., Paenibacillus whitsoniae sp. nov., Paenibacillus spiritus sp. nov. Isolated from the Mars Exploration Rover during spacecraft assembly.</title>
        <authorList>
            <person name="Seuylemezian A."/>
            <person name="Vaishampayan P."/>
        </authorList>
    </citation>
    <scope>NUCLEOTIDE SEQUENCE [LARGE SCALE GENOMIC DNA]</scope>
    <source>
        <strain evidence="2 3">MER_111</strain>
    </source>
</reference>
<evidence type="ECO:0000313" key="2">
    <source>
        <dbReference type="EMBL" id="KAA9002389.1"/>
    </source>
</evidence>
<protein>
    <submittedName>
        <fullName evidence="2">VOC family protein</fullName>
    </submittedName>
</protein>
<dbReference type="Proteomes" id="UP000367750">
    <property type="component" value="Unassembled WGS sequence"/>
</dbReference>
<proteinExistence type="predicted"/>
<dbReference type="PANTHER" id="PTHR33990">
    <property type="entry name" value="PROTEIN YJDN-RELATED"/>
    <property type="match status" value="1"/>
</dbReference>
<gene>
    <name evidence="2" type="ORF">F4V43_13290</name>
</gene>
<feature type="domain" description="PhnB-like" evidence="1">
    <location>
        <begin position="7"/>
        <end position="133"/>
    </location>
</feature>
<sequence>MANVNPKIVPHLWYDREAVEAAQFYASVFPESRVTKVTTLSGTPSGDCDQVSFEIWGQEFMAISGGPHFRFNPSVSFFVNFDPSRDKNAARKLDEVWDRLSEGGQALMPLGKYPFSERYGWIQDKYGLSWQLILTNPEGEERPAILPALTFVGEVCGRAEEAMSLYVSVFGNSRQGMLVRYPEGSGPDQAGTILFSDFRLENLWFTAMDSAHDHRFQFDGGVSFMVKCHTQEEIDHYWERLSAVPEAEQCGWLTDQFGVSWQIVPANIGELLEKGTPEQAARVTKAFMNMKKFDLAALQQAYRGE</sequence>
<dbReference type="OrthoDB" id="9806473at2"/>
<dbReference type="Gene3D" id="3.10.180.10">
    <property type="entry name" value="2,3-Dihydroxybiphenyl 1,2-Dioxygenase, domain 1"/>
    <property type="match status" value="1"/>
</dbReference>
<dbReference type="Gene3D" id="3.30.720.100">
    <property type="match status" value="1"/>
</dbReference>
<dbReference type="InterPro" id="IPR028973">
    <property type="entry name" value="PhnB-like"/>
</dbReference>
<evidence type="ECO:0000259" key="1">
    <source>
        <dbReference type="Pfam" id="PF06983"/>
    </source>
</evidence>
<accession>A0A5J5G5D7</accession>
<dbReference type="Gene3D" id="3.30.720.110">
    <property type="match status" value="1"/>
</dbReference>